<name>A0ABN8F685_9BACT</name>
<dbReference type="SUPFAM" id="SSF49464">
    <property type="entry name" value="Carboxypeptidase regulatory domain-like"/>
    <property type="match status" value="1"/>
</dbReference>
<reference evidence="1" key="1">
    <citation type="submission" date="2021-12" db="EMBL/GenBank/DDBJ databases">
        <authorList>
            <person name="Rodrigo-Torres L."/>
            <person name="Arahal R. D."/>
            <person name="Lucena T."/>
        </authorList>
    </citation>
    <scope>NUCLEOTIDE SEQUENCE</scope>
    <source>
        <strain evidence="1">CECT 8419</strain>
    </source>
</reference>
<accession>A0ABN8F685</accession>
<evidence type="ECO:0000313" key="2">
    <source>
        <dbReference type="Proteomes" id="UP000837803"/>
    </source>
</evidence>
<dbReference type="EMBL" id="CAKLPZ010000001">
    <property type="protein sequence ID" value="CAH0999477.1"/>
    <property type="molecule type" value="Genomic_DNA"/>
</dbReference>
<evidence type="ECO:0000313" key="1">
    <source>
        <dbReference type="EMBL" id="CAH0999477.1"/>
    </source>
</evidence>
<dbReference type="Proteomes" id="UP000837803">
    <property type="component" value="Unassembled WGS sequence"/>
</dbReference>
<evidence type="ECO:0008006" key="3">
    <source>
        <dbReference type="Google" id="ProtNLM"/>
    </source>
</evidence>
<protein>
    <recommendedName>
        <fullName evidence="3">Carboxypeptidase-like regulatory domain-containing protein</fullName>
    </recommendedName>
</protein>
<dbReference type="InterPro" id="IPR008969">
    <property type="entry name" value="CarboxyPept-like_regulatory"/>
</dbReference>
<sequence>MFNTNHTPPHLVFIQTTLPRMKYFFLPIVFLLSLTAHAQLVDQYGEPLVQFSGMVLDGTTSQLQPVPYATVLIRSDGRGTYANLEGFFSIVAHKGDTILFSALGYDDVEFVIDPELEDDKYSLVQLMTYNAIDLPEAVVFPWPSRDHFKLEFLAMDVTPELQSRATENLSADKLERLAETVPRSGAENSSYYLRQQARQTYYIGQRPPMNIFSPVAWKQFFDGWKRGDFKKKD</sequence>
<dbReference type="Pfam" id="PF13715">
    <property type="entry name" value="CarbopepD_reg_2"/>
    <property type="match status" value="1"/>
</dbReference>
<proteinExistence type="predicted"/>
<comment type="caution">
    <text evidence="1">The sequence shown here is derived from an EMBL/GenBank/DDBJ whole genome shotgun (WGS) entry which is preliminary data.</text>
</comment>
<keyword evidence="2" id="KW-1185">Reference proteome</keyword>
<organism evidence="1 2">
    <name type="scientific">Neolewinella maritima</name>
    <dbReference type="NCBI Taxonomy" id="1383882"/>
    <lineage>
        <taxon>Bacteria</taxon>
        <taxon>Pseudomonadati</taxon>
        <taxon>Bacteroidota</taxon>
        <taxon>Saprospiria</taxon>
        <taxon>Saprospirales</taxon>
        <taxon>Lewinellaceae</taxon>
        <taxon>Neolewinella</taxon>
    </lineage>
</organism>
<gene>
    <name evidence="1" type="ORF">LEM8419_00777</name>
</gene>